<dbReference type="GeneID" id="18257560"/>
<feature type="region of interest" description="Disordered" evidence="4">
    <location>
        <begin position="650"/>
        <end position="669"/>
    </location>
</feature>
<dbReference type="PANTHER" id="PTHR47429">
    <property type="entry name" value="PROTEIN TWIN LOV 1"/>
    <property type="match status" value="1"/>
</dbReference>
<dbReference type="InterPro" id="IPR035965">
    <property type="entry name" value="PAS-like_dom_sf"/>
</dbReference>
<keyword evidence="3" id="KW-0157">Chromophore</keyword>
<keyword evidence="2" id="KW-0288">FMN</keyword>
<dbReference type="OMA" id="ARYMILE"/>
<feature type="compositionally biased region" description="Polar residues" evidence="4">
    <location>
        <begin position="431"/>
        <end position="449"/>
    </location>
</feature>
<reference evidence="6 7" key="1">
    <citation type="journal article" date="2011" name="Cell">
        <title>Insight into structure and assembly of the nuclear pore complex by utilizing the genome of a eukaryotic thermophile.</title>
        <authorList>
            <person name="Amlacher S."/>
            <person name="Sarges P."/>
            <person name="Flemming D."/>
            <person name="van Noort V."/>
            <person name="Kunze R."/>
            <person name="Devos D.P."/>
            <person name="Arumugam M."/>
            <person name="Bork P."/>
            <person name="Hurt E."/>
        </authorList>
    </citation>
    <scope>NUCLEOTIDE SEQUENCE [LARGE SCALE GENOMIC DNA]</scope>
    <source>
        <strain evidence="7">DSM 1495 / CBS 144.50 / IMI 039719</strain>
    </source>
</reference>
<feature type="region of interest" description="Disordered" evidence="4">
    <location>
        <begin position="529"/>
        <end position="551"/>
    </location>
</feature>
<dbReference type="Proteomes" id="UP000008066">
    <property type="component" value="Unassembled WGS sequence"/>
</dbReference>
<name>G0S6Q5_CHATD</name>
<dbReference type="Pfam" id="PF13426">
    <property type="entry name" value="PAS_9"/>
    <property type="match status" value="1"/>
</dbReference>
<feature type="compositionally biased region" description="Basic residues" evidence="4">
    <location>
        <begin position="1"/>
        <end position="10"/>
    </location>
</feature>
<evidence type="ECO:0000256" key="2">
    <source>
        <dbReference type="ARBA" id="ARBA00022643"/>
    </source>
</evidence>
<feature type="compositionally biased region" description="Basic residues" evidence="4">
    <location>
        <begin position="583"/>
        <end position="592"/>
    </location>
</feature>
<dbReference type="RefSeq" id="XP_006693953.1">
    <property type="nucleotide sequence ID" value="XM_006693890.1"/>
</dbReference>
<feature type="compositionally biased region" description="Polar residues" evidence="4">
    <location>
        <begin position="478"/>
        <end position="489"/>
    </location>
</feature>
<evidence type="ECO:0000259" key="5">
    <source>
        <dbReference type="PROSITE" id="PS50132"/>
    </source>
</evidence>
<feature type="compositionally biased region" description="Low complexity" evidence="4">
    <location>
        <begin position="572"/>
        <end position="582"/>
    </location>
</feature>
<proteinExistence type="predicted"/>
<dbReference type="PANTHER" id="PTHR47429:SF2">
    <property type="entry name" value="PROTEIN TWIN LOV 1"/>
    <property type="match status" value="1"/>
</dbReference>
<keyword evidence="7" id="KW-1185">Reference proteome</keyword>
<feature type="compositionally biased region" description="Polar residues" evidence="4">
    <location>
        <begin position="18"/>
        <end position="45"/>
    </location>
</feature>
<dbReference type="AlphaFoldDB" id="G0S6Q5"/>
<accession>G0S6Q5</accession>
<dbReference type="GO" id="GO:0005634">
    <property type="term" value="C:nucleus"/>
    <property type="evidence" value="ECO:0007669"/>
    <property type="project" value="TreeGrafter"/>
</dbReference>
<dbReference type="SMR" id="G0S6Q5"/>
<evidence type="ECO:0000256" key="1">
    <source>
        <dbReference type="ARBA" id="ARBA00022630"/>
    </source>
</evidence>
<dbReference type="eggNOG" id="KOG0498">
    <property type="taxonomic scope" value="Eukaryota"/>
</dbReference>
<feature type="domain" description="RGS" evidence="5">
    <location>
        <begin position="161"/>
        <end position="282"/>
    </location>
</feature>
<feature type="region of interest" description="Disordered" evidence="4">
    <location>
        <begin position="1"/>
        <end position="45"/>
    </location>
</feature>
<dbReference type="OrthoDB" id="447251at2759"/>
<feature type="region of interest" description="Disordered" evidence="4">
    <location>
        <begin position="431"/>
        <end position="489"/>
    </location>
</feature>
<evidence type="ECO:0000313" key="7">
    <source>
        <dbReference type="Proteomes" id="UP000008066"/>
    </source>
</evidence>
<dbReference type="STRING" id="759272.G0S6Q5"/>
<evidence type="ECO:0000313" key="6">
    <source>
        <dbReference type="EMBL" id="EGS21657.1"/>
    </source>
</evidence>
<dbReference type="KEGG" id="cthr:CTHT_0035220"/>
<dbReference type="InterPro" id="IPR000014">
    <property type="entry name" value="PAS"/>
</dbReference>
<feature type="compositionally biased region" description="Basic residues" evidence="4">
    <location>
        <begin position="461"/>
        <end position="477"/>
    </location>
</feature>
<gene>
    <name evidence="6" type="ORF">CTHT_0035220</name>
</gene>
<protein>
    <recommendedName>
        <fullName evidence="5">RGS domain-containing protein</fullName>
    </recommendedName>
</protein>
<keyword evidence="1" id="KW-0285">Flavoprotein</keyword>
<dbReference type="EMBL" id="GL988041">
    <property type="protein sequence ID" value="EGS21657.1"/>
    <property type="molecule type" value="Genomic_DNA"/>
</dbReference>
<dbReference type="SUPFAM" id="SSF55785">
    <property type="entry name" value="PYP-like sensor domain (PAS domain)"/>
    <property type="match status" value="1"/>
</dbReference>
<dbReference type="Gene3D" id="3.30.450.20">
    <property type="entry name" value="PAS domain"/>
    <property type="match status" value="1"/>
</dbReference>
<evidence type="ECO:0000256" key="4">
    <source>
        <dbReference type="SAM" id="MobiDB-lite"/>
    </source>
</evidence>
<dbReference type="HOGENOM" id="CLU_016398_0_0_1"/>
<dbReference type="InterPro" id="IPR016137">
    <property type="entry name" value="RGS"/>
</dbReference>
<organism evidence="7">
    <name type="scientific">Chaetomium thermophilum (strain DSM 1495 / CBS 144.50 / IMI 039719)</name>
    <name type="common">Thermochaetoides thermophila</name>
    <dbReference type="NCBI Taxonomy" id="759272"/>
    <lineage>
        <taxon>Eukaryota</taxon>
        <taxon>Fungi</taxon>
        <taxon>Dikarya</taxon>
        <taxon>Ascomycota</taxon>
        <taxon>Pezizomycotina</taxon>
        <taxon>Sordariomycetes</taxon>
        <taxon>Sordariomycetidae</taxon>
        <taxon>Sordariales</taxon>
        <taxon>Chaetomiaceae</taxon>
        <taxon>Thermochaetoides</taxon>
    </lineage>
</organism>
<sequence length="791" mass="86026">MTVAPKRGRKPIRESLPQYRSGSRQSASTPANPLTRTNITRNQDTDTLSALVLPRSMDRPLNPVPTTLSSTSLSRIPDFRLNGSYSHLRSDSGLALHTNQAAFRQYTDYNSDGSLTYRPSPPMAISLYEVDSIEEVPTKPPPAVTKVLPPFFDPAMVKLAFSDPITEQRIRRFAEIRHGSADLEFLLQVERCSQTLGDMVSLMTSISSKTFTGAAASPIPSSSLALSPDVASTLKSNTKQCARTALPVLSKLYDDTKAAVEERLARDVYPEFVKYQLAQRMTALLSANSASSAEIKSVYPGLGDAFCMTDPLQPDNPVVYVSDGLLDMTGYRRNAITKKNSRLLQGVATDPLAAQRVSNAISTRREVVELMVNYQSDGTPFWNLLFICPLMERGVIRYFLGAQINVSDSMGTEFKDVMELLKYGASADVCSTSSKPQDSGTQEAQSSSGLEDLSRLDSKPPSRRQRLFQRFRRKSHGSRSNSPSRAACESGSSVQSLLHFFPDSQHQLDEYSTPYSCFLVMRYEASSPAQRTQNQAHNHHNRRVLTRDPPASSRVHLPVAFCSQHARRLLMNNGNGNSSGNGSRHKKHHHQHSRGDEHDEVLGHEVFSILTNTLNSPSITRFFKANILSKMADGEATSLDLMIHCDPGTSAAAHSPPSPLSPTTVIGPGPSENKTTTAVSGSSNVCGSCLAPPSPLKAVVNFSRKGSAPVTSSSTQVVLNEGTGSGGGTCERAEGRPRLSETLDRGAGLVSQVLFGPGRMRRMVSTWVPLKGAEGEVKWVVLVLTTAGTPK</sequence>
<dbReference type="PROSITE" id="PS50132">
    <property type="entry name" value="RGS"/>
    <property type="match status" value="1"/>
</dbReference>
<evidence type="ECO:0000256" key="3">
    <source>
        <dbReference type="ARBA" id="ARBA00022991"/>
    </source>
</evidence>
<feature type="region of interest" description="Disordered" evidence="4">
    <location>
        <begin position="570"/>
        <end position="598"/>
    </location>
</feature>